<sequence length="273" mass="31365">MDSVTTSWVLHAIKNTLGYEPVRQDILLHYFPTLHRGNITKIRKAGYKNHVVTFDAFIEPGKTREDKSKKIQKYLAEVVKMSGVVVFTAANIQQNVDDFETHYQTFIVDNDNKQVYAIDPANDIRVVKSKKILVSGQGIYYAEVAHHTVKPFFEEHTDYQFHMVPLSHPAQIIADDVFCQSWSLYILITLLANQAYLTTAQFYVPESQLDKYETILGFYKKLAAEVPAFSEQLKSEYIDEVTRCTGCPKAKLLKVNPEKWLLRMTKGDMEDTD</sequence>
<organism evidence="1">
    <name type="scientific">viral metagenome</name>
    <dbReference type="NCBI Taxonomy" id="1070528"/>
    <lineage>
        <taxon>unclassified sequences</taxon>
        <taxon>metagenomes</taxon>
        <taxon>organismal metagenomes</taxon>
    </lineage>
</organism>
<reference evidence="1" key="1">
    <citation type="journal article" date="2020" name="Nature">
        <title>Giant virus diversity and host interactions through global metagenomics.</title>
        <authorList>
            <person name="Schulz F."/>
            <person name="Roux S."/>
            <person name="Paez-Espino D."/>
            <person name="Jungbluth S."/>
            <person name="Walsh D.A."/>
            <person name="Denef V.J."/>
            <person name="McMahon K.D."/>
            <person name="Konstantinidis K.T."/>
            <person name="Eloe-Fadrosh E.A."/>
            <person name="Kyrpides N.C."/>
            <person name="Woyke T."/>
        </authorList>
    </citation>
    <scope>NUCLEOTIDE SEQUENCE</scope>
    <source>
        <strain evidence="1">GVMAG-M-3300010157-4</strain>
    </source>
</reference>
<protein>
    <submittedName>
        <fullName evidence="1">Uncharacterized protein</fullName>
    </submittedName>
</protein>
<proteinExistence type="predicted"/>
<name>A0A6C0B6M9_9ZZZZ</name>
<dbReference type="EMBL" id="MN739082">
    <property type="protein sequence ID" value="QHS87514.1"/>
    <property type="molecule type" value="Genomic_DNA"/>
</dbReference>
<accession>A0A6C0B6M9</accession>
<dbReference type="AlphaFoldDB" id="A0A6C0B6M9"/>
<evidence type="ECO:0000313" key="1">
    <source>
        <dbReference type="EMBL" id="QHS87514.1"/>
    </source>
</evidence>